<feature type="coiled-coil region" evidence="1">
    <location>
        <begin position="240"/>
        <end position="276"/>
    </location>
</feature>
<evidence type="ECO:0000313" key="3">
    <source>
        <dbReference type="EMBL" id="VDK59504.1"/>
    </source>
</evidence>
<evidence type="ECO:0000313" key="4">
    <source>
        <dbReference type="Proteomes" id="UP000271889"/>
    </source>
</evidence>
<organism evidence="3 4">
    <name type="scientific">Cylicostephanus goldi</name>
    <name type="common">Nematode worm</name>
    <dbReference type="NCBI Taxonomy" id="71465"/>
    <lineage>
        <taxon>Eukaryota</taxon>
        <taxon>Metazoa</taxon>
        <taxon>Ecdysozoa</taxon>
        <taxon>Nematoda</taxon>
        <taxon>Chromadorea</taxon>
        <taxon>Rhabditida</taxon>
        <taxon>Rhabditina</taxon>
        <taxon>Rhabditomorpha</taxon>
        <taxon>Strongyloidea</taxon>
        <taxon>Strongylidae</taxon>
        <taxon>Cylicostephanus</taxon>
    </lineage>
</organism>
<evidence type="ECO:0000256" key="1">
    <source>
        <dbReference type="SAM" id="Coils"/>
    </source>
</evidence>
<evidence type="ECO:0000256" key="2">
    <source>
        <dbReference type="SAM" id="MobiDB-lite"/>
    </source>
</evidence>
<feature type="compositionally biased region" description="Polar residues" evidence="2">
    <location>
        <begin position="294"/>
        <end position="303"/>
    </location>
</feature>
<keyword evidence="4" id="KW-1185">Reference proteome</keyword>
<dbReference type="EMBL" id="UYRV01013287">
    <property type="protein sequence ID" value="VDK59504.1"/>
    <property type="molecule type" value="Genomic_DNA"/>
</dbReference>
<name>A0A3P6SWZ5_CYLGO</name>
<sequence length="303" mass="34591">MKLTKEAISRQVSTATSIEEDFEHLKKEQVFEGDPGDLLMITGRLHLAAKVSKERYLALCTSYSLLNKCYALSHQEGQEERDRNFDESALQEMNAHIKGLDKLINKVERRNQIAEGNLRSTANSKSESDKRIIRILSDKLAARDKEIFRLKATISLSSKQHPVYNASFGCQVGPEVSSAETQTEVAEIVDIEPAPRTEEDNETADISCERDDSLILLDEDNTNEDEPMDDDQYFHKLIAEDKLQKEVEEAQRRKEVQMKEGECRELAEEVQEMERILQVYPHRHFGEAPDGTHTRTTQIRALG</sequence>
<proteinExistence type="predicted"/>
<gene>
    <name evidence="3" type="ORF">CGOC_LOCUS4689</name>
</gene>
<feature type="region of interest" description="Disordered" evidence="2">
    <location>
        <begin position="284"/>
        <end position="303"/>
    </location>
</feature>
<feature type="compositionally biased region" description="Basic and acidic residues" evidence="2">
    <location>
        <begin position="284"/>
        <end position="293"/>
    </location>
</feature>
<reference evidence="3 4" key="1">
    <citation type="submission" date="2018-11" db="EMBL/GenBank/DDBJ databases">
        <authorList>
            <consortium name="Pathogen Informatics"/>
        </authorList>
    </citation>
    <scope>NUCLEOTIDE SEQUENCE [LARGE SCALE GENOMIC DNA]</scope>
</reference>
<protein>
    <submittedName>
        <fullName evidence="3">Uncharacterized protein</fullName>
    </submittedName>
</protein>
<feature type="coiled-coil region" evidence="1">
    <location>
        <begin position="90"/>
        <end position="117"/>
    </location>
</feature>
<keyword evidence="1" id="KW-0175">Coiled coil</keyword>
<accession>A0A3P6SWZ5</accession>
<dbReference type="AlphaFoldDB" id="A0A3P6SWZ5"/>
<dbReference type="Proteomes" id="UP000271889">
    <property type="component" value="Unassembled WGS sequence"/>
</dbReference>
<dbReference type="OrthoDB" id="10511986at2759"/>